<organism evidence="1 2">
    <name type="scientific">Micavibrio aeruginosavorus (strain ARL-13)</name>
    <dbReference type="NCBI Taxonomy" id="856793"/>
    <lineage>
        <taxon>Bacteria</taxon>
        <taxon>Pseudomonadati</taxon>
        <taxon>Bdellovibrionota</taxon>
        <taxon>Bdellovibrionia</taxon>
        <taxon>Bdellovibrionales</taxon>
        <taxon>Pseudobdellovibrionaceae</taxon>
        <taxon>Micavibrio</taxon>
    </lineage>
</organism>
<dbReference type="Proteomes" id="UP000009286">
    <property type="component" value="Chromosome"/>
</dbReference>
<dbReference type="AlphaFoldDB" id="G2KSW7"/>
<dbReference type="OrthoDB" id="7333176at2"/>
<accession>G2KSW7</accession>
<evidence type="ECO:0000313" key="2">
    <source>
        <dbReference type="Proteomes" id="UP000009286"/>
    </source>
</evidence>
<dbReference type="HOGENOM" id="CLU_979623_0_0_5"/>
<evidence type="ECO:0000313" key="1">
    <source>
        <dbReference type="EMBL" id="AEP10112.1"/>
    </source>
</evidence>
<name>G2KSW7_MICAA</name>
<dbReference type="EMBL" id="CP002382">
    <property type="protein sequence ID" value="AEP10112.1"/>
    <property type="molecule type" value="Genomic_DNA"/>
</dbReference>
<gene>
    <name evidence="1" type="ordered locus">MICA_1801</name>
</gene>
<sequence length="323" mass="36419">MKNFNTTLLREKFVIRDAFANKGKDLTGEKAPVIAMSNRMVIPLINRDGSVHEKFVIRAQNMHTCARMAAKIVQEFQDTGPILNRQVPFDWEFAWLSITKGYEKQFNPNRWIAVYNKGRVVYEAGDAERHPFLDIIEQCDARNQDSYEKAVSVAEDAFKQAGRLVTIEHDSNIALVITVENDGEIRNGVIVRGPNRTTTFNFIARAKRGTPAKVSQCLSAAAAFLEGIQLAFQAGFLRQKELYELISPASEEAAKAREAGQKLGRLNGAIQQFEQLAEVSYRPERPDFSEMMDAAKEFAKTALADEIQRRVESGDIDKNEWVT</sequence>
<dbReference type="eggNOG" id="ENOG502ZC79">
    <property type="taxonomic scope" value="Bacteria"/>
</dbReference>
<reference evidence="1 2" key="1">
    <citation type="journal article" date="2011" name="BMC Genomics">
        <title>Genomic insights into an obligate epibiotic bacterial predator: Micavibrio aeruginosavorus ARL-13.</title>
        <authorList>
            <person name="Wang Z."/>
            <person name="Kadouri D."/>
            <person name="Wu M."/>
        </authorList>
    </citation>
    <scope>NUCLEOTIDE SEQUENCE [LARGE SCALE GENOMIC DNA]</scope>
    <source>
        <strain evidence="1 2">ARL-13</strain>
    </source>
</reference>
<dbReference type="RefSeq" id="WP_014103335.1">
    <property type="nucleotide sequence ID" value="NC_016026.1"/>
</dbReference>
<keyword evidence="2" id="KW-1185">Reference proteome</keyword>
<proteinExistence type="predicted"/>
<dbReference type="KEGG" id="mai:MICA_1801"/>
<protein>
    <submittedName>
        <fullName evidence="1">Uncharacterized protein</fullName>
    </submittedName>
</protein>